<reference evidence="2" key="1">
    <citation type="submission" date="2021-01" db="EMBL/GenBank/DDBJ databases">
        <title>Whole genome shotgun sequence of Dactylosporangium siamense NBRC 106093.</title>
        <authorList>
            <person name="Komaki H."/>
            <person name="Tamura T."/>
        </authorList>
    </citation>
    <scope>NUCLEOTIDE SEQUENCE</scope>
    <source>
        <strain evidence="2">NBRC 106093</strain>
    </source>
</reference>
<dbReference type="Proteomes" id="UP000660611">
    <property type="component" value="Unassembled WGS sequence"/>
</dbReference>
<accession>A0A919PMG9</accession>
<evidence type="ECO:0000313" key="3">
    <source>
        <dbReference type="Proteomes" id="UP000660611"/>
    </source>
</evidence>
<keyword evidence="1" id="KW-1133">Transmembrane helix</keyword>
<protein>
    <submittedName>
        <fullName evidence="2">ABC transporter permease</fullName>
    </submittedName>
</protein>
<organism evidence="2 3">
    <name type="scientific">Dactylosporangium siamense</name>
    <dbReference type="NCBI Taxonomy" id="685454"/>
    <lineage>
        <taxon>Bacteria</taxon>
        <taxon>Bacillati</taxon>
        <taxon>Actinomycetota</taxon>
        <taxon>Actinomycetes</taxon>
        <taxon>Micromonosporales</taxon>
        <taxon>Micromonosporaceae</taxon>
        <taxon>Dactylosporangium</taxon>
    </lineage>
</organism>
<evidence type="ECO:0000313" key="2">
    <source>
        <dbReference type="EMBL" id="GIG46852.1"/>
    </source>
</evidence>
<evidence type="ECO:0000256" key="1">
    <source>
        <dbReference type="SAM" id="Phobius"/>
    </source>
</evidence>
<feature type="transmembrane region" description="Helical" evidence="1">
    <location>
        <begin position="209"/>
        <end position="232"/>
    </location>
</feature>
<sequence>MTLIVGEVRKLLTIRTALWFALASVALAVLNGILVSLASGTLDEVTEKEEALGGMPLLLLFFGAVAVAAEHRHRTAAPAVLVSGRGPGAVAAARLVATGAVGLGLAVLTTGAAFAVGVPILAAHHPGPDLTAAQLIPLAGGCVLAGMLSVLVGAALGGLLRNQIAAVVAGIVAYFVAPSLIGMISASAVDYTPFGSLQVLTRGVHGSAHSVPASALALAVWAVGLAVLAVLAERRRDLG</sequence>
<keyword evidence="1" id="KW-0812">Transmembrane</keyword>
<proteinExistence type="predicted"/>
<dbReference type="AlphaFoldDB" id="A0A919PMG9"/>
<name>A0A919PMG9_9ACTN</name>
<feature type="transmembrane region" description="Helical" evidence="1">
    <location>
        <begin position="51"/>
        <end position="69"/>
    </location>
</feature>
<feature type="transmembrane region" description="Helical" evidence="1">
    <location>
        <begin position="17"/>
        <end position="39"/>
    </location>
</feature>
<dbReference type="RefSeq" id="WP_203848606.1">
    <property type="nucleotide sequence ID" value="NZ_BAAAVW010000016.1"/>
</dbReference>
<gene>
    <name evidence="2" type="ORF">Dsi01nite_048930</name>
</gene>
<feature type="transmembrane region" description="Helical" evidence="1">
    <location>
        <begin position="135"/>
        <end position="157"/>
    </location>
</feature>
<dbReference type="EMBL" id="BONQ01000077">
    <property type="protein sequence ID" value="GIG46852.1"/>
    <property type="molecule type" value="Genomic_DNA"/>
</dbReference>
<feature type="transmembrane region" description="Helical" evidence="1">
    <location>
        <begin position="90"/>
        <end position="123"/>
    </location>
</feature>
<keyword evidence="1" id="KW-0472">Membrane</keyword>
<comment type="caution">
    <text evidence="2">The sequence shown here is derived from an EMBL/GenBank/DDBJ whole genome shotgun (WGS) entry which is preliminary data.</text>
</comment>
<keyword evidence="3" id="KW-1185">Reference proteome</keyword>
<feature type="transmembrane region" description="Helical" evidence="1">
    <location>
        <begin position="164"/>
        <end position="189"/>
    </location>
</feature>